<gene>
    <name evidence="1" type="ORF">VNO80_06742</name>
</gene>
<keyword evidence="2" id="KW-1185">Reference proteome</keyword>
<organism evidence="1 2">
    <name type="scientific">Phaseolus coccineus</name>
    <name type="common">Scarlet runner bean</name>
    <name type="synonym">Phaseolus multiflorus</name>
    <dbReference type="NCBI Taxonomy" id="3886"/>
    <lineage>
        <taxon>Eukaryota</taxon>
        <taxon>Viridiplantae</taxon>
        <taxon>Streptophyta</taxon>
        <taxon>Embryophyta</taxon>
        <taxon>Tracheophyta</taxon>
        <taxon>Spermatophyta</taxon>
        <taxon>Magnoliopsida</taxon>
        <taxon>eudicotyledons</taxon>
        <taxon>Gunneridae</taxon>
        <taxon>Pentapetalae</taxon>
        <taxon>rosids</taxon>
        <taxon>fabids</taxon>
        <taxon>Fabales</taxon>
        <taxon>Fabaceae</taxon>
        <taxon>Papilionoideae</taxon>
        <taxon>50 kb inversion clade</taxon>
        <taxon>NPAAA clade</taxon>
        <taxon>indigoferoid/millettioid clade</taxon>
        <taxon>Phaseoleae</taxon>
        <taxon>Phaseolus</taxon>
    </lineage>
</organism>
<dbReference type="AlphaFoldDB" id="A0AAN9RIZ4"/>
<evidence type="ECO:0000313" key="1">
    <source>
        <dbReference type="EMBL" id="KAK7373339.1"/>
    </source>
</evidence>
<sequence>MPCNPLALILSQLEGDATPALVYVRTPYLNKAFEPLEGLQQKMDLRNRIEDWLAHLYVIEEKSRQIPLKGVPMGASTHSLTNDCNTWKVYGLEVRGLYPLPYRLAVEVVWANFPFSFGSMTLPPDALPEARFLTKKWKIFQTRNKLVRDRSLLSLVGNKTHLEGSRIPILVMGDCPYPISTPFTRPLGKGKDSHMELSLLGMQQEMKELPFFQKA</sequence>
<proteinExistence type="predicted"/>
<dbReference type="EMBL" id="JAYMYR010000003">
    <property type="protein sequence ID" value="KAK7373339.1"/>
    <property type="molecule type" value="Genomic_DNA"/>
</dbReference>
<name>A0AAN9RIZ4_PHACN</name>
<evidence type="ECO:0000313" key="2">
    <source>
        <dbReference type="Proteomes" id="UP001374584"/>
    </source>
</evidence>
<protein>
    <submittedName>
        <fullName evidence="1">Uncharacterized protein</fullName>
    </submittedName>
</protein>
<reference evidence="1 2" key="1">
    <citation type="submission" date="2024-01" db="EMBL/GenBank/DDBJ databases">
        <title>The genomes of 5 underutilized Papilionoideae crops provide insights into root nodulation and disease resistanc.</title>
        <authorList>
            <person name="Jiang F."/>
        </authorList>
    </citation>
    <scope>NUCLEOTIDE SEQUENCE [LARGE SCALE GENOMIC DNA]</scope>
    <source>
        <strain evidence="1">JINMINGXINNONG_FW02</strain>
        <tissue evidence="1">Leaves</tissue>
    </source>
</reference>
<accession>A0AAN9RIZ4</accession>
<comment type="caution">
    <text evidence="1">The sequence shown here is derived from an EMBL/GenBank/DDBJ whole genome shotgun (WGS) entry which is preliminary data.</text>
</comment>
<dbReference type="Proteomes" id="UP001374584">
    <property type="component" value="Unassembled WGS sequence"/>
</dbReference>